<feature type="region of interest" description="Disordered" evidence="1">
    <location>
        <begin position="1"/>
        <end position="160"/>
    </location>
</feature>
<feature type="compositionally biased region" description="Basic and acidic residues" evidence="1">
    <location>
        <begin position="263"/>
        <end position="277"/>
    </location>
</feature>
<dbReference type="AlphaFoldDB" id="A0A8J8WNB5"/>
<evidence type="ECO:0000313" key="3">
    <source>
        <dbReference type="Proteomes" id="UP000631181"/>
    </source>
</evidence>
<feature type="compositionally biased region" description="Basic and acidic residues" evidence="1">
    <location>
        <begin position="15"/>
        <end position="36"/>
    </location>
</feature>
<evidence type="ECO:0000313" key="2">
    <source>
        <dbReference type="EMBL" id="KAF7719982.1"/>
    </source>
</evidence>
<feature type="region of interest" description="Disordered" evidence="1">
    <location>
        <begin position="248"/>
        <end position="317"/>
    </location>
</feature>
<comment type="caution">
    <text evidence="2">The sequence shown here is derived from an EMBL/GenBank/DDBJ whole genome shotgun (WGS) entry which is preliminary data.</text>
</comment>
<accession>A0A8J8WNB5</accession>
<feature type="compositionally biased region" description="Low complexity" evidence="1">
    <location>
        <begin position="100"/>
        <end position="111"/>
    </location>
</feature>
<name>A0A8J8WNB5_9EURO</name>
<evidence type="ECO:0008006" key="4">
    <source>
        <dbReference type="Google" id="ProtNLM"/>
    </source>
</evidence>
<sequence>MSYPEDEVSSPEKGPANKKEVDITRDGRYVVRDRRQNRSLVASSWIDTDEEDGDYIPSRHREADHSHQSEDAGVFHAQTQPLRQVQTPESQETNDEDTTESSSSQRISGSSDEVRASSLESNWKPATERDPNEAYHLRPRKYATPSPSSHKDKGDTAERDDEATEPCLNCQAFDLVCSLVYEPEGYPCEACRVDELECKQSSSPKWKRPCEYCRKHKGIVCSYVSAEYDHRQSCFECQQHGFRCIAGPARHTPTGNRSSECSDVDKNDEHSDEEYHSSLHRHSSSTLSSSQSERPSSTAMSVLGDGTASNPSQADGTWMQHMPVEDVEMGTSDESTQMDDTGLPEDAELENIPDENVQLTRTSSVEGNVREGGNQVVSYQPEQNPTSLPATVLPSFDIFPPSPHGAVRRIRTFYPHPLIIVDQTQRHLCDWCNNHAYGIVGLGERYPQVRDFQTGQLAEIADGHISEGRAPSHMCSVCVVTRGRIMQCSHAETRSLNVAFNVFDAHEELNRAYAALHDPHDPGFGRPVPSPLHVWCSLCQSPATRCCDVLQFPMLLDSQSRFSQPPQRGCGLMLCEHCANLVYLSQGNLDLAVYWGQWDRQHAAPFRADIDYILRDISRNFLRQHLRRYAF</sequence>
<organism evidence="2 3">
    <name type="scientific">Penicillium ucsense</name>
    <dbReference type="NCBI Taxonomy" id="2839758"/>
    <lineage>
        <taxon>Eukaryota</taxon>
        <taxon>Fungi</taxon>
        <taxon>Dikarya</taxon>
        <taxon>Ascomycota</taxon>
        <taxon>Pezizomycotina</taxon>
        <taxon>Eurotiomycetes</taxon>
        <taxon>Eurotiomycetidae</taxon>
        <taxon>Eurotiales</taxon>
        <taxon>Aspergillaceae</taxon>
        <taxon>Penicillium</taxon>
    </lineage>
</organism>
<evidence type="ECO:0000256" key="1">
    <source>
        <dbReference type="SAM" id="MobiDB-lite"/>
    </source>
</evidence>
<feature type="compositionally biased region" description="Basic and acidic residues" evidence="1">
    <location>
        <begin position="57"/>
        <end position="70"/>
    </location>
</feature>
<gene>
    <name evidence="2" type="ORF">PECM_003296</name>
</gene>
<proteinExistence type="predicted"/>
<feature type="compositionally biased region" description="Basic and acidic residues" evidence="1">
    <location>
        <begin position="126"/>
        <end position="136"/>
    </location>
</feature>
<protein>
    <recommendedName>
        <fullName evidence="4">Zn(2)-C6 fungal-type domain-containing protein</fullName>
    </recommendedName>
</protein>
<dbReference type="EMBL" id="WIWV01000002">
    <property type="protein sequence ID" value="KAF7719982.1"/>
    <property type="molecule type" value="Genomic_DNA"/>
</dbReference>
<feature type="compositionally biased region" description="Low complexity" evidence="1">
    <location>
        <begin position="284"/>
        <end position="298"/>
    </location>
</feature>
<keyword evidence="3" id="KW-1185">Reference proteome</keyword>
<dbReference type="Proteomes" id="UP000631181">
    <property type="component" value="Unassembled WGS sequence"/>
</dbReference>
<feature type="compositionally biased region" description="Polar residues" evidence="1">
    <location>
        <begin position="77"/>
        <end position="88"/>
    </location>
</feature>
<reference evidence="2" key="1">
    <citation type="journal article" date="2020" name="Front. Microbiol.">
        <title>Gene regulatory networks of Penicillium echinulatum 2HH and Penicillium oxalicum 114-2 inferred by a computational biology approach.</title>
        <authorList>
            <person name="Lenz A.R."/>
            <person name="Galan-Vasquez E."/>
            <person name="Balbinot E."/>
            <person name="De Abreu F.P."/>
            <person name="De Oliveira N.S."/>
            <person name="Da Rosa L.O."/>
            <person name="De Avila E Silva S."/>
            <person name="Camassola M."/>
            <person name="Dillon A.J.P."/>
            <person name="Perez-Rueda E."/>
        </authorList>
    </citation>
    <scope>NUCLEOTIDE SEQUENCE</scope>
    <source>
        <strain evidence="2">S1M29</strain>
    </source>
</reference>
<dbReference type="OrthoDB" id="5303703at2759"/>